<comment type="caution">
    <text evidence="7">The sequence shown here is derived from an EMBL/GenBank/DDBJ whole genome shotgun (WGS) entry which is preliminary data.</text>
</comment>
<name>A0A5D4XR14_9GAMM</name>
<dbReference type="GO" id="GO:0042597">
    <property type="term" value="C:periplasmic space"/>
    <property type="evidence" value="ECO:0007669"/>
    <property type="project" value="UniProtKB-SubCell"/>
</dbReference>
<dbReference type="PANTHER" id="PTHR39210:SF1">
    <property type="entry name" value="HEPARIN-SULFATE LYASE"/>
    <property type="match status" value="1"/>
</dbReference>
<organism evidence="7 8">
    <name type="scientific">Luteimonas viscosa</name>
    <dbReference type="NCBI Taxonomy" id="1132694"/>
    <lineage>
        <taxon>Bacteria</taxon>
        <taxon>Pseudomonadati</taxon>
        <taxon>Pseudomonadota</taxon>
        <taxon>Gammaproteobacteria</taxon>
        <taxon>Lysobacterales</taxon>
        <taxon>Lysobacteraceae</taxon>
        <taxon>Luteimonas</taxon>
    </lineage>
</organism>
<evidence type="ECO:0000256" key="2">
    <source>
        <dbReference type="ARBA" id="ARBA00022729"/>
    </source>
</evidence>
<dbReference type="Pfam" id="PF07940">
    <property type="entry name" value="Hepar_II_III_C"/>
    <property type="match status" value="1"/>
</dbReference>
<keyword evidence="8" id="KW-1185">Reference proteome</keyword>
<dbReference type="SUPFAM" id="SSF48230">
    <property type="entry name" value="Chondroitin AC/alginate lyase"/>
    <property type="match status" value="1"/>
</dbReference>
<accession>A0A5D4XR14</accession>
<protein>
    <submittedName>
        <fullName evidence="7">Uncharacterized protein</fullName>
    </submittedName>
</protein>
<dbReference type="PANTHER" id="PTHR39210">
    <property type="entry name" value="HEPARIN-SULFATE LYASE"/>
    <property type="match status" value="1"/>
</dbReference>
<keyword evidence="4" id="KW-0456">Lyase</keyword>
<proteinExistence type="predicted"/>
<dbReference type="InterPro" id="IPR031680">
    <property type="entry name" value="Hepar_II_III_N"/>
</dbReference>
<evidence type="ECO:0000313" key="8">
    <source>
        <dbReference type="Proteomes" id="UP000324973"/>
    </source>
</evidence>
<evidence type="ECO:0000313" key="7">
    <source>
        <dbReference type="EMBL" id="TYT27127.1"/>
    </source>
</evidence>
<keyword evidence="3" id="KW-0574">Periplasm</keyword>
<reference evidence="7 8" key="1">
    <citation type="submission" date="2019-08" db="EMBL/GenBank/DDBJ databases">
        <title>Luteimonas viscosus sp. nov., isolated from soil of a sunflower field.</title>
        <authorList>
            <person name="Jianli Z."/>
            <person name="Ying Z."/>
        </authorList>
    </citation>
    <scope>NUCLEOTIDE SEQUENCE [LARGE SCALE GENOMIC DNA]</scope>
    <source>
        <strain evidence="7 8">XBU10</strain>
    </source>
</reference>
<evidence type="ECO:0000259" key="5">
    <source>
        <dbReference type="Pfam" id="PF07940"/>
    </source>
</evidence>
<gene>
    <name evidence="7" type="ORF">FZO89_13145</name>
</gene>
<dbReference type="Proteomes" id="UP000324973">
    <property type="component" value="Unassembled WGS sequence"/>
</dbReference>
<dbReference type="InterPro" id="IPR012480">
    <property type="entry name" value="Hepar_II_III_C"/>
</dbReference>
<dbReference type="EMBL" id="VTFT01000001">
    <property type="protein sequence ID" value="TYT27127.1"/>
    <property type="molecule type" value="Genomic_DNA"/>
</dbReference>
<sequence>MSMQKFQWPGGFRDRVEAFRRSNVALRSGRELLDSGTYRFRAFEPVAIDLFANWTANPVANRSWQWHSASFNFMPWLIALHADSGDQRAIDHATQAIDSWYEQFVAVDSGYEFAWHDHATANRLMAVLALLCHLDEYPADFEPEVSLPQFLAAHGDRLCLEEMYSRHTNHGIDQSRALLLLATCAPWLEGAKRWHETALARLADELGHAFAPDGGHVENSPGYHQFVANLFTDVLRTFGDALDADFHDRLQRTLENAAGFMAWIVRPDGRLPPIGDTEYKPAINVFRSLAGTAAHAHLQWVCSRGRDGEKPQGWAAVFPQAGYFIARSDWEPDVLPGDAFHLVFRCGRMSGYHRHDDDLSLTFWWGTDWFIDGGAYAYVEDHPVRRYLRSKWGHNVVVVDDGDYGWARPGAGAAGGMTRLAGDPGRPGARGETQSYPGLRAIRDVVMGQDRLRFEVRDELSLQEPDGRSRKFLSLWHVPADKTIRIDGQSVTITDRSFQREVVIRNAGTEFDDIRVIDAWPSGQEVVWSRELNRTERCQVLVFERSGGSFESRLEFQLHDRRPDYRSLGRINARPRGLMRSYVLDPNQWWPPESAHHARKIAARVGRSEKEGLSAEAFVEELYALAVVRQRHHRPTLHLANMGYPDAAIVESRLRAAMGMLVAGEVYLPGSIQRLVPDWPDAERLLLVDMVHLLHAAATPDANILNSVVNSSQSQLKDTFWRGNDRAVRALVTRDPVDAALNGMARARPASGWATEADAETALARQVERLKRFAGWAVTQRFALVFRVEDFAADPQPVLEEIARLCDSAVDVSALVSLPGIKPLSAEQSDAELESIHGLPARAMLSERLANVRAALGYD</sequence>
<evidence type="ECO:0000259" key="6">
    <source>
        <dbReference type="Pfam" id="PF16889"/>
    </source>
</evidence>
<evidence type="ECO:0000256" key="3">
    <source>
        <dbReference type="ARBA" id="ARBA00022764"/>
    </source>
</evidence>
<keyword evidence="2" id="KW-0732">Signal</keyword>
<dbReference type="GO" id="GO:0016829">
    <property type="term" value="F:lyase activity"/>
    <property type="evidence" value="ECO:0007669"/>
    <property type="project" value="UniProtKB-KW"/>
</dbReference>
<dbReference type="InterPro" id="IPR008929">
    <property type="entry name" value="Chondroitin_lyas"/>
</dbReference>
<dbReference type="Gene3D" id="2.70.98.70">
    <property type="match status" value="1"/>
</dbReference>
<evidence type="ECO:0000256" key="1">
    <source>
        <dbReference type="ARBA" id="ARBA00004418"/>
    </source>
</evidence>
<dbReference type="OrthoDB" id="9763014at2"/>
<comment type="subcellular location">
    <subcellularLocation>
        <location evidence="1">Periplasm</location>
    </subcellularLocation>
</comment>
<feature type="domain" description="Heparinase II/III-like C-terminal" evidence="5">
    <location>
        <begin position="316"/>
        <end position="512"/>
    </location>
</feature>
<dbReference type="Gene3D" id="1.50.10.100">
    <property type="entry name" value="Chondroitin AC/alginate lyase"/>
    <property type="match status" value="1"/>
</dbReference>
<feature type="domain" description="Heparin-sulfate lyase N-terminal" evidence="6">
    <location>
        <begin position="48"/>
        <end position="285"/>
    </location>
</feature>
<evidence type="ECO:0000256" key="4">
    <source>
        <dbReference type="ARBA" id="ARBA00023239"/>
    </source>
</evidence>
<dbReference type="Pfam" id="PF16889">
    <property type="entry name" value="Hepar_II_III_N"/>
    <property type="match status" value="1"/>
</dbReference>
<dbReference type="AlphaFoldDB" id="A0A5D4XR14"/>